<dbReference type="PRINTS" id="PR00328">
    <property type="entry name" value="SAR1GTPBP"/>
</dbReference>
<evidence type="ECO:0000256" key="5">
    <source>
        <dbReference type="SAM" id="MobiDB-lite"/>
    </source>
</evidence>
<evidence type="ECO:0000313" key="6">
    <source>
        <dbReference type="EMBL" id="CAH6780135.1"/>
    </source>
</evidence>
<dbReference type="GO" id="GO:0003924">
    <property type="term" value="F:GTPase activity"/>
    <property type="evidence" value="ECO:0007669"/>
    <property type="project" value="InterPro"/>
</dbReference>
<dbReference type="InterPro" id="IPR006689">
    <property type="entry name" value="Small_GTPase_ARF/SAR"/>
</dbReference>
<dbReference type="AlphaFoldDB" id="A0AAU9YZQ2"/>
<dbReference type="FunFam" id="3.40.50.300:FF:000415">
    <property type="entry name" value="ADP-ribosylation factor-like GTPase 13B"/>
    <property type="match status" value="1"/>
</dbReference>
<evidence type="ECO:0000256" key="3">
    <source>
        <dbReference type="PIRSR" id="PIRSR606689-1"/>
    </source>
</evidence>
<protein>
    <submittedName>
        <fullName evidence="6">LOC101827031 protein</fullName>
    </submittedName>
</protein>
<feature type="region of interest" description="Disordered" evidence="5">
    <location>
        <begin position="201"/>
        <end position="224"/>
    </location>
</feature>
<feature type="compositionally biased region" description="Polar residues" evidence="5">
    <location>
        <begin position="201"/>
        <end position="215"/>
    </location>
</feature>
<comment type="caution">
    <text evidence="6">The sequence shown here is derived from an EMBL/GenBank/DDBJ whole genome shotgun (WGS) entry which is preliminary data.</text>
</comment>
<evidence type="ECO:0000313" key="7">
    <source>
        <dbReference type="Proteomes" id="UP001152836"/>
    </source>
</evidence>
<dbReference type="Pfam" id="PF00025">
    <property type="entry name" value="Arf"/>
    <property type="match status" value="1"/>
</dbReference>
<dbReference type="CDD" id="cd04161">
    <property type="entry name" value="Arl2l1_Arl13_like"/>
    <property type="match status" value="1"/>
</dbReference>
<dbReference type="Proteomes" id="UP001152836">
    <property type="component" value="Unassembled WGS sequence"/>
</dbReference>
<evidence type="ECO:0000256" key="1">
    <source>
        <dbReference type="ARBA" id="ARBA00022741"/>
    </source>
</evidence>
<evidence type="ECO:0000256" key="4">
    <source>
        <dbReference type="PIRSR" id="PIRSR606689-2"/>
    </source>
</evidence>
<dbReference type="PROSITE" id="PS51417">
    <property type="entry name" value="ARF"/>
    <property type="match status" value="1"/>
</dbReference>
<dbReference type="InterPro" id="IPR051995">
    <property type="entry name" value="Ciliary_GTPase"/>
</dbReference>
<feature type="binding site" evidence="4">
    <location>
        <position position="57"/>
    </location>
    <ligand>
        <name>Mg(2+)</name>
        <dbReference type="ChEBI" id="CHEBI:18420"/>
    </ligand>
</feature>
<feature type="binding site" evidence="4">
    <location>
        <position position="35"/>
    </location>
    <ligand>
        <name>Mg(2+)</name>
        <dbReference type="ChEBI" id="CHEBI:18420"/>
    </ligand>
</feature>
<dbReference type="GO" id="GO:0005525">
    <property type="term" value="F:GTP binding"/>
    <property type="evidence" value="ECO:0007669"/>
    <property type="project" value="UniProtKB-KW"/>
</dbReference>
<evidence type="ECO:0000256" key="2">
    <source>
        <dbReference type="ARBA" id="ARBA00023134"/>
    </source>
</evidence>
<dbReference type="InterPro" id="IPR027417">
    <property type="entry name" value="P-loop_NTPase"/>
</dbReference>
<dbReference type="SUPFAM" id="SSF52540">
    <property type="entry name" value="P-loop containing nucleoside triphosphate hydrolases"/>
    <property type="match status" value="1"/>
</dbReference>
<keyword evidence="4" id="KW-0460">Magnesium</keyword>
<accession>A0AAU9YZQ2</accession>
<dbReference type="GO" id="GO:0046872">
    <property type="term" value="F:metal ion binding"/>
    <property type="evidence" value="ECO:0007669"/>
    <property type="project" value="UniProtKB-KW"/>
</dbReference>
<dbReference type="EMBL" id="CALSGD010000840">
    <property type="protein sequence ID" value="CAH6780135.1"/>
    <property type="molecule type" value="Genomic_DNA"/>
</dbReference>
<keyword evidence="2 3" id="KW-0342">GTP-binding</keyword>
<dbReference type="SMART" id="SM00178">
    <property type="entry name" value="SAR"/>
    <property type="match status" value="1"/>
</dbReference>
<reference evidence="6" key="1">
    <citation type="submission" date="2022-06" db="EMBL/GenBank/DDBJ databases">
        <authorList>
            <person name="Andreotti S."/>
            <person name="Wyler E."/>
        </authorList>
    </citation>
    <scope>NUCLEOTIDE SEQUENCE</scope>
</reference>
<dbReference type="GO" id="GO:0097730">
    <property type="term" value="C:non-motile cilium"/>
    <property type="evidence" value="ECO:0007669"/>
    <property type="project" value="TreeGrafter"/>
</dbReference>
<name>A0AAU9YZQ2_PHORO</name>
<feature type="binding site" evidence="3">
    <location>
        <begin position="131"/>
        <end position="134"/>
    </location>
    <ligand>
        <name>GTP</name>
        <dbReference type="ChEBI" id="CHEBI:37565"/>
    </ligand>
</feature>
<dbReference type="Gene3D" id="3.40.50.300">
    <property type="entry name" value="P-loop containing nucleotide triphosphate hydrolases"/>
    <property type="match status" value="1"/>
</dbReference>
<keyword evidence="1 3" id="KW-0547">Nucleotide-binding</keyword>
<dbReference type="SMART" id="SM00177">
    <property type="entry name" value="ARF"/>
    <property type="match status" value="1"/>
</dbReference>
<keyword evidence="7" id="KW-1185">Reference proteome</keyword>
<feature type="binding site" evidence="3">
    <location>
        <begin position="28"/>
        <end position="35"/>
    </location>
    <ligand>
        <name>GTP</name>
        <dbReference type="ChEBI" id="CHEBI:37565"/>
    </ligand>
</feature>
<dbReference type="GO" id="GO:0097500">
    <property type="term" value="P:receptor localization to non-motile cilium"/>
    <property type="evidence" value="ECO:0007669"/>
    <property type="project" value="TreeGrafter"/>
</dbReference>
<dbReference type="PANTHER" id="PTHR46090:SF1">
    <property type="entry name" value="ADP-RIBOSYLATION FACTOR-LIKE PROTEIN 13A"/>
    <property type="match status" value="1"/>
</dbReference>
<dbReference type="PANTHER" id="PTHR46090">
    <property type="entry name" value="ADP-RIBOSYLATION FACTOR-LIKE PROTEIN 13B"/>
    <property type="match status" value="1"/>
</dbReference>
<gene>
    <name evidence="6" type="primary">LOC101827031</name>
    <name evidence="6" type="ORF">PHOROB_LOCUS3557</name>
</gene>
<dbReference type="GO" id="GO:0031514">
    <property type="term" value="C:motile cilium"/>
    <property type="evidence" value="ECO:0007669"/>
    <property type="project" value="TreeGrafter"/>
</dbReference>
<keyword evidence="4" id="KW-0479">Metal-binding</keyword>
<proteinExistence type="predicted"/>
<organism evidence="6 7">
    <name type="scientific">Phodopus roborovskii</name>
    <name type="common">Roborovski's desert hamster</name>
    <name type="synonym">Cricetulus roborovskii</name>
    <dbReference type="NCBI Taxonomy" id="109678"/>
    <lineage>
        <taxon>Eukaryota</taxon>
        <taxon>Metazoa</taxon>
        <taxon>Chordata</taxon>
        <taxon>Craniata</taxon>
        <taxon>Vertebrata</taxon>
        <taxon>Euteleostomi</taxon>
        <taxon>Mammalia</taxon>
        <taxon>Eutheria</taxon>
        <taxon>Euarchontoglires</taxon>
        <taxon>Glires</taxon>
        <taxon>Rodentia</taxon>
        <taxon>Myomorpha</taxon>
        <taxon>Muroidea</taxon>
        <taxon>Cricetidae</taxon>
        <taxon>Cricetinae</taxon>
        <taxon>Phodopus</taxon>
    </lineage>
</organism>
<dbReference type="GO" id="GO:0060170">
    <property type="term" value="C:ciliary membrane"/>
    <property type="evidence" value="ECO:0007669"/>
    <property type="project" value="TreeGrafter"/>
</dbReference>
<sequence>MFRLLTACWSRQKVTEVKHRNVTVIVIGLENSGKSHLMEAFQRLIPSKIHHSHMKPTQITLLLDDYQVSVYDLNGDLKGREKWPNYYAEAHGLVFVVDSSDLSRIQEVKIILTRLMFDKRVSGKPILILANKQDKKDALLPCDIIDYLLLERLVNETKSMCRVEPCSTMKNLPKRHQQPIVVGLRWLLSVIGDQYDELSTRQQTPSMSMSTSKNIRGSGERCSSDSLANRVGVLKDNRQHFEKRQHPEHRQHIEQRHFEKRQHFESRQHLIQRSLEARPLKPILQKDGLRMRPKKNMSVTFALDVIMEEGECSRKIGAQSITKACNTQCYDVQTPTPSIDDNIFKARRPKKRKDTWDTEEMLLEDPCGKAFRSCVNGHISRTSRNTQSLNLLDNASPAHVEVHLF</sequence>
<feature type="binding site" evidence="3">
    <location>
        <position position="75"/>
    </location>
    <ligand>
        <name>GTP</name>
        <dbReference type="ChEBI" id="CHEBI:37565"/>
    </ligand>
</feature>
<dbReference type="GO" id="GO:1905515">
    <property type="term" value="P:non-motile cilium assembly"/>
    <property type="evidence" value="ECO:0007669"/>
    <property type="project" value="TreeGrafter"/>
</dbReference>